<organism evidence="3 4">
    <name type="scientific">Lasiosphaeria ovina</name>
    <dbReference type="NCBI Taxonomy" id="92902"/>
    <lineage>
        <taxon>Eukaryota</taxon>
        <taxon>Fungi</taxon>
        <taxon>Dikarya</taxon>
        <taxon>Ascomycota</taxon>
        <taxon>Pezizomycotina</taxon>
        <taxon>Sordariomycetes</taxon>
        <taxon>Sordariomycetidae</taxon>
        <taxon>Sordariales</taxon>
        <taxon>Lasiosphaeriaceae</taxon>
        <taxon>Lasiosphaeria</taxon>
    </lineage>
</organism>
<feature type="region of interest" description="Disordered" evidence="1">
    <location>
        <begin position="62"/>
        <end position="101"/>
    </location>
</feature>
<evidence type="ECO:0000256" key="2">
    <source>
        <dbReference type="SAM" id="SignalP"/>
    </source>
</evidence>
<name>A0AAE0NK87_9PEZI</name>
<evidence type="ECO:0000313" key="4">
    <source>
        <dbReference type="Proteomes" id="UP001287356"/>
    </source>
</evidence>
<evidence type="ECO:0000256" key="1">
    <source>
        <dbReference type="SAM" id="MobiDB-lite"/>
    </source>
</evidence>
<dbReference type="Proteomes" id="UP001287356">
    <property type="component" value="Unassembled WGS sequence"/>
</dbReference>
<proteinExistence type="predicted"/>
<evidence type="ECO:0000313" key="3">
    <source>
        <dbReference type="EMBL" id="KAK3383067.1"/>
    </source>
</evidence>
<keyword evidence="2" id="KW-0732">Signal</keyword>
<accession>A0AAE0NK87</accession>
<feature type="signal peptide" evidence="2">
    <location>
        <begin position="1"/>
        <end position="17"/>
    </location>
</feature>
<keyword evidence="4" id="KW-1185">Reference proteome</keyword>
<dbReference type="EMBL" id="JAULSN010000001">
    <property type="protein sequence ID" value="KAK3383067.1"/>
    <property type="molecule type" value="Genomic_DNA"/>
</dbReference>
<reference evidence="3" key="1">
    <citation type="journal article" date="2023" name="Mol. Phylogenet. Evol.">
        <title>Genome-scale phylogeny and comparative genomics of the fungal order Sordariales.</title>
        <authorList>
            <person name="Hensen N."/>
            <person name="Bonometti L."/>
            <person name="Westerberg I."/>
            <person name="Brannstrom I.O."/>
            <person name="Guillou S."/>
            <person name="Cros-Aarteil S."/>
            <person name="Calhoun S."/>
            <person name="Haridas S."/>
            <person name="Kuo A."/>
            <person name="Mondo S."/>
            <person name="Pangilinan J."/>
            <person name="Riley R."/>
            <person name="LaButti K."/>
            <person name="Andreopoulos B."/>
            <person name="Lipzen A."/>
            <person name="Chen C."/>
            <person name="Yan M."/>
            <person name="Daum C."/>
            <person name="Ng V."/>
            <person name="Clum A."/>
            <person name="Steindorff A."/>
            <person name="Ohm R.A."/>
            <person name="Martin F."/>
            <person name="Silar P."/>
            <person name="Natvig D.O."/>
            <person name="Lalanne C."/>
            <person name="Gautier V."/>
            <person name="Ament-Velasquez S.L."/>
            <person name="Kruys A."/>
            <person name="Hutchinson M.I."/>
            <person name="Powell A.J."/>
            <person name="Barry K."/>
            <person name="Miller A.N."/>
            <person name="Grigoriev I.V."/>
            <person name="Debuchy R."/>
            <person name="Gladieux P."/>
            <person name="Hiltunen Thoren M."/>
            <person name="Johannesson H."/>
        </authorList>
    </citation>
    <scope>NUCLEOTIDE SEQUENCE</scope>
    <source>
        <strain evidence="3">CBS 958.72</strain>
    </source>
</reference>
<feature type="chain" id="PRO_5042187004" evidence="2">
    <location>
        <begin position="18"/>
        <end position="101"/>
    </location>
</feature>
<feature type="compositionally biased region" description="Low complexity" evidence="1">
    <location>
        <begin position="64"/>
        <end position="76"/>
    </location>
</feature>
<sequence>HYLTCRLQVFLLFTIRAFFPFPGQLPACKDQMLESLKRQKRDPFLLTRLTGVGNKTASRFACQPASLPASRPSSSRMGDSAERASERSPQAAEAQNPAVKG</sequence>
<comment type="caution">
    <text evidence="3">The sequence shown here is derived from an EMBL/GenBank/DDBJ whole genome shotgun (WGS) entry which is preliminary data.</text>
</comment>
<feature type="non-terminal residue" evidence="3">
    <location>
        <position position="101"/>
    </location>
</feature>
<reference evidence="3" key="2">
    <citation type="submission" date="2023-06" db="EMBL/GenBank/DDBJ databases">
        <authorList>
            <consortium name="Lawrence Berkeley National Laboratory"/>
            <person name="Haridas S."/>
            <person name="Hensen N."/>
            <person name="Bonometti L."/>
            <person name="Westerberg I."/>
            <person name="Brannstrom I.O."/>
            <person name="Guillou S."/>
            <person name="Cros-Aarteil S."/>
            <person name="Calhoun S."/>
            <person name="Kuo A."/>
            <person name="Mondo S."/>
            <person name="Pangilinan J."/>
            <person name="Riley R."/>
            <person name="Labutti K."/>
            <person name="Andreopoulos B."/>
            <person name="Lipzen A."/>
            <person name="Chen C."/>
            <person name="Yanf M."/>
            <person name="Daum C."/>
            <person name="Ng V."/>
            <person name="Clum A."/>
            <person name="Steindorff A."/>
            <person name="Ohm R."/>
            <person name="Martin F."/>
            <person name="Silar P."/>
            <person name="Natvig D."/>
            <person name="Lalanne C."/>
            <person name="Gautier V."/>
            <person name="Ament-Velasquez S.L."/>
            <person name="Kruys A."/>
            <person name="Hutchinson M.I."/>
            <person name="Powell A.J."/>
            <person name="Barry K."/>
            <person name="Miller A.N."/>
            <person name="Grigoriev I.V."/>
            <person name="Debuchy R."/>
            <person name="Gladieux P."/>
            <person name="Thoren M.H."/>
            <person name="Johannesson H."/>
        </authorList>
    </citation>
    <scope>NUCLEOTIDE SEQUENCE</scope>
    <source>
        <strain evidence="3">CBS 958.72</strain>
    </source>
</reference>
<gene>
    <name evidence="3" type="ORF">B0T24DRAFT_603562</name>
</gene>
<protein>
    <submittedName>
        <fullName evidence="3">Uncharacterized protein</fullName>
    </submittedName>
</protein>
<dbReference type="AlphaFoldDB" id="A0AAE0NK87"/>